<sequence>MLTIPPNISKLMISGLTQEIARLNAIGETCDDEWPTDFDPNDAMVYDSFRQELERNAGRNTIIDLKNYSKVDAFSMALLPGFVIKNLSELSLADIESACRIYAQYVAHRCTAMLETGSDNTSERRQLMHMLSQVIAFPGLDNE</sequence>
<dbReference type="Proteomes" id="UP000247792">
    <property type="component" value="Unassembled WGS sequence"/>
</dbReference>
<evidence type="ECO:0000313" key="1">
    <source>
        <dbReference type="EMBL" id="PXX38527.1"/>
    </source>
</evidence>
<gene>
    <name evidence="1" type="ORF">DFR42_11239</name>
</gene>
<protein>
    <submittedName>
        <fullName evidence="1">Uncharacterized protein</fullName>
    </submittedName>
</protein>
<name>A0A318IX50_9BURK</name>
<proteinExistence type="predicted"/>
<dbReference type="RefSeq" id="WP_146218959.1">
    <property type="nucleotide sequence ID" value="NZ_QJKB01000012.1"/>
</dbReference>
<evidence type="ECO:0000313" key="2">
    <source>
        <dbReference type="Proteomes" id="UP000247792"/>
    </source>
</evidence>
<keyword evidence="2" id="KW-1185">Reference proteome</keyword>
<dbReference type="EMBL" id="QJKB01000012">
    <property type="protein sequence ID" value="PXX38527.1"/>
    <property type="molecule type" value="Genomic_DNA"/>
</dbReference>
<reference evidence="1 2" key="1">
    <citation type="submission" date="2018-05" db="EMBL/GenBank/DDBJ databases">
        <title>Genomic Encyclopedia of Type Strains, Phase IV (KMG-IV): sequencing the most valuable type-strain genomes for metagenomic binning, comparative biology and taxonomic classification.</title>
        <authorList>
            <person name="Goeker M."/>
        </authorList>
    </citation>
    <scope>NUCLEOTIDE SEQUENCE [LARGE SCALE GENOMIC DNA]</scope>
    <source>
        <strain evidence="1 2">DSM 19792</strain>
    </source>
</reference>
<comment type="caution">
    <text evidence="1">The sequence shown here is derived from an EMBL/GenBank/DDBJ whole genome shotgun (WGS) entry which is preliminary data.</text>
</comment>
<organism evidence="1 2">
    <name type="scientific">Undibacterium pigrum</name>
    <dbReference type="NCBI Taxonomy" id="401470"/>
    <lineage>
        <taxon>Bacteria</taxon>
        <taxon>Pseudomonadati</taxon>
        <taxon>Pseudomonadota</taxon>
        <taxon>Betaproteobacteria</taxon>
        <taxon>Burkholderiales</taxon>
        <taxon>Oxalobacteraceae</taxon>
        <taxon>Undibacterium</taxon>
    </lineage>
</organism>
<accession>A0A318IX50</accession>
<dbReference type="AlphaFoldDB" id="A0A318IX50"/>